<evidence type="ECO:0000313" key="3">
    <source>
        <dbReference type="Proteomes" id="UP000625316"/>
    </source>
</evidence>
<dbReference type="InterPro" id="IPR027417">
    <property type="entry name" value="P-loop_NTPase"/>
</dbReference>
<sequence>MSQNWFEAGVKRLGQEKRPLQFVLVFALAVLLVTSSAVPNVAQTKNQKSLTPSERVKIEQEIKNLAAKDVQDDISQRTDKVINWYKNSGLPLQEIRQIYDDEYTKQDKSKRKDFREFLNPKNGWLIPSLTAILGAIGATLITKFSTSFLNWLHKIDNWIYQRFSGNKFFWTQALRRYRKALVEKHGELKIPFRPNRPLDMAEIYVPLKVAGTRNREAKIEALQAVRQYKRLMVTGEPGSGKTMLLRYLALNYGLERLQLANNPVVVLLELHRLAGGAEILPQLVEALKRGDFPNGEAFLKQALQSGKLVLLLDGLDEVSSNDRTRVVRHLRDFLDVYGKCGTVITCRTPVYQGEFDLITEQTLEVEAFTDAQIQQFLRPWQRQTPAEKSVQQLVQALNSRPQVKALARNPLLLTIIAYLYCDTSFVLPHSRAEFYAKSTDILLETWDQSKENPNQFKGFAKRLVLQHLALYAQDSIQSQLTERRRTDQQQERKTLNFQTIAQEIQTILPALNLDAEQDWQLVLDEIVERSGLLLRIDGGARYQFSSLTLQEFFAASALINKPQQIIQRYQAAPDDWYEAIKVWCGLSNDATEVIASIYKIKPILALECIPEAQQVNKNTADSIIKHFKSELATENASWQFLKAFAALVSDFRPRGQYLFEYLVQLLDDLEKPLERESAIKILSLTYRHDAAQALASVYDGSDSISASLIRMGDIAIPALVNLVKAKEVGAFTDLRNIDTPAAIDAAGELTFFVKDTIKEIESYSYEIDKRFIKIEVIKGGFFKEKDSELILQVKNLSNQKLEGIKIVLDESPEYQITSFSNIRNERISFIKANSNYILKYRLKTQVIGQLTLQLRLENEFYQPPLTILSVSKNPYICGNPIEDKANFYGRKNELESIRNHICDENGSPTMLIGEQRSGKTSIFRLLTQELPKKYIPIYISLSGVELETKKALKWILIKIQRELKQHKISTDIIPDLEFNNDFCDELTKIEHQVKSQSSQTKIALIIDEMHEAANIGNKFQEVLREAFISHRDFIRITVACYHSFFSDAKSSSSPLHNIFKYIHLKMLEGDDLDALITKPAKMFGYTYTKEAVAAIKHISGGHPYYCQAICHESLDIARNQRKKEISYEFVKEAKKITLKNDIEKFRLGYWLACNLDEKYVLKKIIQGQRISEKKESRKTLESLERKLILTKSHERLVFSSLLFREWVEQLLEYKN</sequence>
<dbReference type="InterPro" id="IPR007111">
    <property type="entry name" value="NACHT_NTPase"/>
</dbReference>
<dbReference type="AlphaFoldDB" id="A0A928VT42"/>
<dbReference type="EMBL" id="JADEXQ010000074">
    <property type="protein sequence ID" value="MBE9031754.1"/>
    <property type="molecule type" value="Genomic_DNA"/>
</dbReference>
<dbReference type="SMART" id="SM00382">
    <property type="entry name" value="AAA"/>
    <property type="match status" value="2"/>
</dbReference>
<reference evidence="2" key="1">
    <citation type="submission" date="2020-10" db="EMBL/GenBank/DDBJ databases">
        <authorList>
            <person name="Castelo-Branco R."/>
            <person name="Eusebio N."/>
            <person name="Adriana R."/>
            <person name="Vieira A."/>
            <person name="Brugerolle De Fraissinette N."/>
            <person name="Rezende De Castro R."/>
            <person name="Schneider M.P."/>
            <person name="Vasconcelos V."/>
            <person name="Leao P.N."/>
        </authorList>
    </citation>
    <scope>NUCLEOTIDE SEQUENCE</scope>
    <source>
        <strain evidence="2">LEGE 11480</strain>
    </source>
</reference>
<gene>
    <name evidence="2" type="ORF">IQ266_18635</name>
</gene>
<dbReference type="RefSeq" id="WP_264326581.1">
    <property type="nucleotide sequence ID" value="NZ_JADEXQ010000074.1"/>
</dbReference>
<dbReference type="SUPFAM" id="SSF52540">
    <property type="entry name" value="P-loop containing nucleoside triphosphate hydrolases"/>
    <property type="match status" value="2"/>
</dbReference>
<dbReference type="Proteomes" id="UP000625316">
    <property type="component" value="Unassembled WGS sequence"/>
</dbReference>
<dbReference type="InterPro" id="IPR011579">
    <property type="entry name" value="ATPase_dom"/>
</dbReference>
<organism evidence="2 3">
    <name type="scientific">Romeriopsis navalis LEGE 11480</name>
    <dbReference type="NCBI Taxonomy" id="2777977"/>
    <lineage>
        <taxon>Bacteria</taxon>
        <taxon>Bacillati</taxon>
        <taxon>Cyanobacteriota</taxon>
        <taxon>Cyanophyceae</taxon>
        <taxon>Leptolyngbyales</taxon>
        <taxon>Leptolyngbyaceae</taxon>
        <taxon>Romeriopsis</taxon>
        <taxon>Romeriopsis navalis</taxon>
    </lineage>
</organism>
<comment type="caution">
    <text evidence="2">The sequence shown here is derived from an EMBL/GenBank/DDBJ whole genome shotgun (WGS) entry which is preliminary data.</text>
</comment>
<dbReference type="PANTHER" id="PTHR46844">
    <property type="entry name" value="SLR5058 PROTEIN"/>
    <property type="match status" value="1"/>
</dbReference>
<dbReference type="GO" id="GO:0005524">
    <property type="term" value="F:ATP binding"/>
    <property type="evidence" value="ECO:0007669"/>
    <property type="project" value="InterPro"/>
</dbReference>
<dbReference type="Gene3D" id="3.40.50.300">
    <property type="entry name" value="P-loop containing nucleotide triphosphate hydrolases"/>
    <property type="match status" value="2"/>
</dbReference>
<dbReference type="Pfam" id="PF01637">
    <property type="entry name" value="ATPase_2"/>
    <property type="match status" value="1"/>
</dbReference>
<dbReference type="CDD" id="cd00009">
    <property type="entry name" value="AAA"/>
    <property type="match status" value="1"/>
</dbReference>
<name>A0A928VT42_9CYAN</name>
<proteinExistence type="predicted"/>
<dbReference type="InterPro" id="IPR003593">
    <property type="entry name" value="AAA+_ATPase"/>
</dbReference>
<dbReference type="PANTHER" id="PTHR46844:SF1">
    <property type="entry name" value="SLR5058 PROTEIN"/>
    <property type="match status" value="1"/>
</dbReference>
<protein>
    <submittedName>
        <fullName evidence="2">AAA family ATPase</fullName>
    </submittedName>
</protein>
<accession>A0A928VT42</accession>
<evidence type="ECO:0000259" key="1">
    <source>
        <dbReference type="PROSITE" id="PS50837"/>
    </source>
</evidence>
<feature type="domain" description="NACHT" evidence="1">
    <location>
        <begin position="229"/>
        <end position="348"/>
    </location>
</feature>
<evidence type="ECO:0000313" key="2">
    <source>
        <dbReference type="EMBL" id="MBE9031754.1"/>
    </source>
</evidence>
<keyword evidence="3" id="KW-1185">Reference proteome</keyword>
<dbReference type="Pfam" id="PF05729">
    <property type="entry name" value="NACHT"/>
    <property type="match status" value="1"/>
</dbReference>
<dbReference type="PROSITE" id="PS50837">
    <property type="entry name" value="NACHT"/>
    <property type="match status" value="1"/>
</dbReference>